<accession>A0ACB7SEI9</accession>
<comment type="caution">
    <text evidence="1">The sequence shown here is derived from an EMBL/GenBank/DDBJ whole genome shotgun (WGS) entry which is preliminary data.</text>
</comment>
<name>A0ACB7SEI9_HYAAI</name>
<reference evidence="1" key="1">
    <citation type="submission" date="2020-05" db="EMBL/GenBank/DDBJ databases">
        <title>Large-scale comparative analyses of tick genomes elucidate their genetic diversity and vector capacities.</title>
        <authorList>
            <person name="Jia N."/>
            <person name="Wang J."/>
            <person name="Shi W."/>
            <person name="Du L."/>
            <person name="Sun Y."/>
            <person name="Zhan W."/>
            <person name="Jiang J."/>
            <person name="Wang Q."/>
            <person name="Zhang B."/>
            <person name="Ji P."/>
            <person name="Sakyi L.B."/>
            <person name="Cui X."/>
            <person name="Yuan T."/>
            <person name="Jiang B."/>
            <person name="Yang W."/>
            <person name="Lam T.T.-Y."/>
            <person name="Chang Q."/>
            <person name="Ding S."/>
            <person name="Wang X."/>
            <person name="Zhu J."/>
            <person name="Ruan X."/>
            <person name="Zhao L."/>
            <person name="Wei J."/>
            <person name="Que T."/>
            <person name="Du C."/>
            <person name="Cheng J."/>
            <person name="Dai P."/>
            <person name="Han X."/>
            <person name="Huang E."/>
            <person name="Gao Y."/>
            <person name="Liu J."/>
            <person name="Shao H."/>
            <person name="Ye R."/>
            <person name="Li L."/>
            <person name="Wei W."/>
            <person name="Wang X."/>
            <person name="Wang C."/>
            <person name="Yang T."/>
            <person name="Huo Q."/>
            <person name="Li W."/>
            <person name="Guo W."/>
            <person name="Chen H."/>
            <person name="Zhou L."/>
            <person name="Ni X."/>
            <person name="Tian J."/>
            <person name="Zhou Y."/>
            <person name="Sheng Y."/>
            <person name="Liu T."/>
            <person name="Pan Y."/>
            <person name="Xia L."/>
            <person name="Li J."/>
            <person name="Zhao F."/>
            <person name="Cao W."/>
        </authorList>
    </citation>
    <scope>NUCLEOTIDE SEQUENCE</scope>
    <source>
        <strain evidence="1">Hyas-2018</strain>
    </source>
</reference>
<proteinExistence type="predicted"/>
<organism evidence="1 2">
    <name type="scientific">Hyalomma asiaticum</name>
    <name type="common">Tick</name>
    <dbReference type="NCBI Taxonomy" id="266040"/>
    <lineage>
        <taxon>Eukaryota</taxon>
        <taxon>Metazoa</taxon>
        <taxon>Ecdysozoa</taxon>
        <taxon>Arthropoda</taxon>
        <taxon>Chelicerata</taxon>
        <taxon>Arachnida</taxon>
        <taxon>Acari</taxon>
        <taxon>Parasitiformes</taxon>
        <taxon>Ixodida</taxon>
        <taxon>Ixodoidea</taxon>
        <taxon>Ixodidae</taxon>
        <taxon>Hyalomminae</taxon>
        <taxon>Hyalomma</taxon>
    </lineage>
</organism>
<dbReference type="Proteomes" id="UP000821845">
    <property type="component" value="Chromosome 4"/>
</dbReference>
<evidence type="ECO:0000313" key="2">
    <source>
        <dbReference type="Proteomes" id="UP000821845"/>
    </source>
</evidence>
<protein>
    <submittedName>
        <fullName evidence="1">Uncharacterized protein</fullName>
    </submittedName>
</protein>
<gene>
    <name evidence="1" type="ORF">HPB50_004869</name>
</gene>
<keyword evidence="2" id="KW-1185">Reference proteome</keyword>
<dbReference type="EMBL" id="CM023484">
    <property type="protein sequence ID" value="KAH6932346.1"/>
    <property type="molecule type" value="Genomic_DNA"/>
</dbReference>
<evidence type="ECO:0000313" key="1">
    <source>
        <dbReference type="EMBL" id="KAH6932346.1"/>
    </source>
</evidence>
<sequence>MTTTQQAAEAPATTSTMAADPVEDETANSCGAAASAANETANSSSVATPYDATVKKATNEEATSDKSIDSSDDAASNYDDDMYFDTDDETASSSKAKLCKIKLDWDPSITPATNPDTKTVTIPSGAYLHKNWDPTYFEHEETSPQCRLRIKRDIMELFTDPPPGVHIAPVEYKITVIHALVLGPEDTPYEGGFFHFLIQCPPDYPIKPPRVRLMNTDGGRVRFNPNLYACGKVCLSILGTWDGPAWSPAQCLSSVLISIQSLLTERPYFNEPGFKKERREGDSERYNTIVQHETIRVAVCDAVEACLKGSSQCPPPLRDVMLKSFLDYYEKYEKAVQSNIALTGTRMCDPFGSLRGTYEYETLLRRLRKLKKQVEESLKAGDEEGK</sequence>